<evidence type="ECO:0000256" key="3">
    <source>
        <dbReference type="RuleBase" id="RU003476"/>
    </source>
</evidence>
<evidence type="ECO:0000313" key="6">
    <source>
        <dbReference type="Proteomes" id="UP000655589"/>
    </source>
</evidence>
<dbReference type="CDD" id="cd04699">
    <property type="entry name" value="NUDIX_MutT_Nudt1"/>
    <property type="match status" value="1"/>
</dbReference>
<evidence type="ECO:0000259" key="4">
    <source>
        <dbReference type="PROSITE" id="PS51462"/>
    </source>
</evidence>
<dbReference type="Pfam" id="PF00293">
    <property type="entry name" value="NUDIX"/>
    <property type="match status" value="1"/>
</dbReference>
<dbReference type="PRINTS" id="PR00502">
    <property type="entry name" value="NUDIXFAMILY"/>
</dbReference>
<dbReference type="GO" id="GO:0016787">
    <property type="term" value="F:hydrolase activity"/>
    <property type="evidence" value="ECO:0007669"/>
    <property type="project" value="UniProtKB-KW"/>
</dbReference>
<gene>
    <name evidence="5" type="ORF">GCM10010102_32380</name>
</gene>
<proteinExistence type="inferred from homology"/>
<evidence type="ECO:0000313" key="5">
    <source>
        <dbReference type="EMBL" id="GGM34361.1"/>
    </source>
</evidence>
<organism evidence="5 6">
    <name type="scientific">Promicromonospora citrea</name>
    <dbReference type="NCBI Taxonomy" id="43677"/>
    <lineage>
        <taxon>Bacteria</taxon>
        <taxon>Bacillati</taxon>
        <taxon>Actinomycetota</taxon>
        <taxon>Actinomycetes</taxon>
        <taxon>Micrococcales</taxon>
        <taxon>Promicromonosporaceae</taxon>
        <taxon>Promicromonospora</taxon>
    </lineage>
</organism>
<dbReference type="PROSITE" id="PS51462">
    <property type="entry name" value="NUDIX"/>
    <property type="match status" value="1"/>
</dbReference>
<name>A0A8H9GK13_9MICO</name>
<accession>A0A8H9GK13</accession>
<protein>
    <submittedName>
        <fullName evidence="5">NUDIX hydrolase</fullName>
    </submittedName>
</protein>
<dbReference type="InterPro" id="IPR020476">
    <property type="entry name" value="Nudix_hydrolase"/>
</dbReference>
<dbReference type="InterPro" id="IPR020084">
    <property type="entry name" value="NUDIX_hydrolase_CS"/>
</dbReference>
<keyword evidence="2 3" id="KW-0378">Hydrolase</keyword>
<keyword evidence="6" id="KW-1185">Reference proteome</keyword>
<dbReference type="EMBL" id="BMPT01000014">
    <property type="protein sequence ID" value="GGM34361.1"/>
    <property type="molecule type" value="Genomic_DNA"/>
</dbReference>
<sequence length="151" mass="17243">MLITRSPAEPYLVRHDEGWFEYQLPVSVKAVVAWRGRLPLLRNERDEWELPGGKLEPGEDPASCVEREIHEELGWHTAVGEPVHAWVYEIFPHRHVFVVTYLATYDGDEDPTFSHEHKELALVRPEDVARLSMPDGYRAAVAAAVARKHVA</sequence>
<evidence type="ECO:0000256" key="2">
    <source>
        <dbReference type="ARBA" id="ARBA00022801"/>
    </source>
</evidence>
<dbReference type="InterPro" id="IPR000086">
    <property type="entry name" value="NUDIX_hydrolase_dom"/>
</dbReference>
<dbReference type="InterPro" id="IPR015797">
    <property type="entry name" value="NUDIX_hydrolase-like_dom_sf"/>
</dbReference>
<comment type="similarity">
    <text evidence="1 3">Belongs to the Nudix hydrolase family.</text>
</comment>
<evidence type="ECO:0000256" key="1">
    <source>
        <dbReference type="ARBA" id="ARBA00005582"/>
    </source>
</evidence>
<dbReference type="PANTHER" id="PTHR43736:SF1">
    <property type="entry name" value="DIHYDRONEOPTERIN TRIPHOSPHATE DIPHOSPHATASE"/>
    <property type="match status" value="1"/>
</dbReference>
<dbReference type="PANTHER" id="PTHR43736">
    <property type="entry name" value="ADP-RIBOSE PYROPHOSPHATASE"/>
    <property type="match status" value="1"/>
</dbReference>
<reference evidence="5" key="1">
    <citation type="journal article" date="2014" name="Int. J. Syst. Evol. Microbiol.">
        <title>Complete genome sequence of Corynebacterium casei LMG S-19264T (=DSM 44701T), isolated from a smear-ripened cheese.</title>
        <authorList>
            <consortium name="US DOE Joint Genome Institute (JGI-PGF)"/>
            <person name="Walter F."/>
            <person name="Albersmeier A."/>
            <person name="Kalinowski J."/>
            <person name="Ruckert C."/>
        </authorList>
    </citation>
    <scope>NUCLEOTIDE SEQUENCE</scope>
    <source>
        <strain evidence="5">JCM 3051</strain>
    </source>
</reference>
<dbReference type="PROSITE" id="PS00893">
    <property type="entry name" value="NUDIX_BOX"/>
    <property type="match status" value="1"/>
</dbReference>
<feature type="domain" description="Nudix hydrolase" evidence="4">
    <location>
        <begin position="1"/>
        <end position="147"/>
    </location>
</feature>
<dbReference type="AlphaFoldDB" id="A0A8H9GK13"/>
<comment type="caution">
    <text evidence="5">The sequence shown here is derived from an EMBL/GenBank/DDBJ whole genome shotgun (WGS) entry which is preliminary data.</text>
</comment>
<dbReference type="Gene3D" id="3.90.79.10">
    <property type="entry name" value="Nucleoside Triphosphate Pyrophosphohydrolase"/>
    <property type="match status" value="1"/>
</dbReference>
<dbReference type="SUPFAM" id="SSF55811">
    <property type="entry name" value="Nudix"/>
    <property type="match status" value="1"/>
</dbReference>
<dbReference type="Proteomes" id="UP000655589">
    <property type="component" value="Unassembled WGS sequence"/>
</dbReference>
<reference evidence="5" key="2">
    <citation type="submission" date="2020-09" db="EMBL/GenBank/DDBJ databases">
        <authorList>
            <person name="Sun Q."/>
            <person name="Ohkuma M."/>
        </authorList>
    </citation>
    <scope>NUCLEOTIDE SEQUENCE</scope>
    <source>
        <strain evidence="5">JCM 3051</strain>
    </source>
</reference>
<dbReference type="RefSeq" id="WP_189087115.1">
    <property type="nucleotide sequence ID" value="NZ_BMPT01000014.1"/>
</dbReference>